<dbReference type="STRING" id="3775.A0A1Q3C4R4"/>
<sequence>DTTDHPPVKPFGPYSLSVELVALDPILVVVRGSDLLKGCADVYTKRLKTWGKKIEYVEFEGQQHGFFTIDPITTKGLSTATNEQPSNANQTTIISSNTNTPPNQSPLSSPTTIRKHPPPLNTITALTHYLREEPKNPTTEPLLTTKPALTKTAVHQHTHTHSPHQTKTKEMKRNKSK</sequence>
<feature type="compositionally biased region" description="Basic and acidic residues" evidence="2">
    <location>
        <begin position="167"/>
        <end position="177"/>
    </location>
</feature>
<feature type="region of interest" description="Disordered" evidence="2">
    <location>
        <begin position="77"/>
        <end position="119"/>
    </location>
</feature>
<evidence type="ECO:0000256" key="1">
    <source>
        <dbReference type="ARBA" id="ARBA00010515"/>
    </source>
</evidence>
<proteinExistence type="inferred from homology"/>
<evidence type="ECO:0000313" key="4">
    <source>
        <dbReference type="EMBL" id="GAV75184.1"/>
    </source>
</evidence>
<dbReference type="SUPFAM" id="SSF53474">
    <property type="entry name" value="alpha/beta-Hydrolases"/>
    <property type="match status" value="1"/>
</dbReference>
<dbReference type="InterPro" id="IPR029058">
    <property type="entry name" value="AB_hydrolase_fold"/>
</dbReference>
<dbReference type="Proteomes" id="UP000187406">
    <property type="component" value="Unassembled WGS sequence"/>
</dbReference>
<feature type="domain" description="Alpha/beta hydrolase fold-3" evidence="3">
    <location>
        <begin position="2"/>
        <end position="67"/>
    </location>
</feature>
<keyword evidence="5" id="KW-1185">Reference proteome</keyword>
<dbReference type="EMBL" id="BDDD01001325">
    <property type="protein sequence ID" value="GAV75184.1"/>
    <property type="molecule type" value="Genomic_DNA"/>
</dbReference>
<name>A0A1Q3C4R4_CEPFO</name>
<dbReference type="InterPro" id="IPR013094">
    <property type="entry name" value="AB_hydrolase_3"/>
</dbReference>
<protein>
    <submittedName>
        <fullName evidence="4">Abhydrolase_3 domain-containing protein</fullName>
    </submittedName>
</protein>
<evidence type="ECO:0000259" key="3">
    <source>
        <dbReference type="Pfam" id="PF07859"/>
    </source>
</evidence>
<feature type="compositionally biased region" description="Polar residues" evidence="2">
    <location>
        <begin position="77"/>
        <end position="88"/>
    </location>
</feature>
<dbReference type="InParanoid" id="A0A1Q3C4R4"/>
<feature type="region of interest" description="Disordered" evidence="2">
    <location>
        <begin position="152"/>
        <end position="177"/>
    </location>
</feature>
<dbReference type="AlphaFoldDB" id="A0A1Q3C4R4"/>
<organism evidence="4 5">
    <name type="scientific">Cephalotus follicularis</name>
    <name type="common">Albany pitcher plant</name>
    <dbReference type="NCBI Taxonomy" id="3775"/>
    <lineage>
        <taxon>Eukaryota</taxon>
        <taxon>Viridiplantae</taxon>
        <taxon>Streptophyta</taxon>
        <taxon>Embryophyta</taxon>
        <taxon>Tracheophyta</taxon>
        <taxon>Spermatophyta</taxon>
        <taxon>Magnoliopsida</taxon>
        <taxon>eudicotyledons</taxon>
        <taxon>Gunneridae</taxon>
        <taxon>Pentapetalae</taxon>
        <taxon>rosids</taxon>
        <taxon>fabids</taxon>
        <taxon>Oxalidales</taxon>
        <taxon>Cephalotaceae</taxon>
        <taxon>Cephalotus</taxon>
    </lineage>
</organism>
<keyword evidence="4" id="KW-0378">Hydrolase</keyword>
<gene>
    <name evidence="4" type="ORF">CFOL_v3_18663</name>
</gene>
<feature type="compositionally biased region" description="Basic residues" evidence="2">
    <location>
        <begin position="154"/>
        <end position="166"/>
    </location>
</feature>
<feature type="compositionally biased region" description="Low complexity" evidence="2">
    <location>
        <begin position="89"/>
        <end position="102"/>
    </location>
</feature>
<dbReference type="GO" id="GO:0016787">
    <property type="term" value="F:hydrolase activity"/>
    <property type="evidence" value="ECO:0007669"/>
    <property type="project" value="UniProtKB-KW"/>
</dbReference>
<evidence type="ECO:0000313" key="5">
    <source>
        <dbReference type="Proteomes" id="UP000187406"/>
    </source>
</evidence>
<dbReference type="Pfam" id="PF07859">
    <property type="entry name" value="Abhydrolase_3"/>
    <property type="match status" value="1"/>
</dbReference>
<comment type="caution">
    <text evidence="4">The sequence shown here is derived from an EMBL/GenBank/DDBJ whole genome shotgun (WGS) entry which is preliminary data.</text>
</comment>
<reference evidence="5" key="1">
    <citation type="submission" date="2016-04" db="EMBL/GenBank/DDBJ databases">
        <title>Cephalotus genome sequencing.</title>
        <authorList>
            <person name="Fukushima K."/>
            <person name="Hasebe M."/>
            <person name="Fang X."/>
        </authorList>
    </citation>
    <scope>NUCLEOTIDE SEQUENCE [LARGE SCALE GENOMIC DNA]</scope>
    <source>
        <strain evidence="5">cv. St1</strain>
    </source>
</reference>
<accession>A0A1Q3C4R4</accession>
<comment type="similarity">
    <text evidence="1">Belongs to the 'GDXG' lipolytic enzyme family.</text>
</comment>
<dbReference type="Gene3D" id="3.40.50.1820">
    <property type="entry name" value="alpha/beta hydrolase"/>
    <property type="match status" value="1"/>
</dbReference>
<evidence type="ECO:0000256" key="2">
    <source>
        <dbReference type="SAM" id="MobiDB-lite"/>
    </source>
</evidence>
<feature type="non-terminal residue" evidence="4">
    <location>
        <position position="1"/>
    </location>
</feature>
<dbReference type="OrthoDB" id="408631at2759"/>